<reference evidence="1" key="1">
    <citation type="submission" date="2020-11" db="EMBL/GenBank/DDBJ databases">
        <title>Adaptations for nitrogen fixation in a non-lichenized fungal sporocarp promotes dispersal by wood-feeding termites.</title>
        <authorList>
            <consortium name="DOE Joint Genome Institute"/>
            <person name="Koch R.A."/>
            <person name="Yoon G."/>
            <person name="Arayal U."/>
            <person name="Lail K."/>
            <person name="Amirebrahimi M."/>
            <person name="Labutti K."/>
            <person name="Lipzen A."/>
            <person name="Riley R."/>
            <person name="Barry K."/>
            <person name="Henrissat B."/>
            <person name="Grigoriev I.V."/>
            <person name="Herr J.R."/>
            <person name="Aime M.C."/>
        </authorList>
    </citation>
    <scope>NUCLEOTIDE SEQUENCE</scope>
    <source>
        <strain evidence="1">MCA 3950</strain>
    </source>
</reference>
<dbReference type="RefSeq" id="XP_043033418.1">
    <property type="nucleotide sequence ID" value="XM_043178029.1"/>
</dbReference>
<organism evidence="1 2">
    <name type="scientific">Guyanagaster necrorhizus</name>
    <dbReference type="NCBI Taxonomy" id="856835"/>
    <lineage>
        <taxon>Eukaryota</taxon>
        <taxon>Fungi</taxon>
        <taxon>Dikarya</taxon>
        <taxon>Basidiomycota</taxon>
        <taxon>Agaricomycotina</taxon>
        <taxon>Agaricomycetes</taxon>
        <taxon>Agaricomycetidae</taxon>
        <taxon>Agaricales</taxon>
        <taxon>Marasmiineae</taxon>
        <taxon>Physalacriaceae</taxon>
        <taxon>Guyanagaster</taxon>
    </lineage>
</organism>
<dbReference type="AlphaFoldDB" id="A0A9P7VFD0"/>
<sequence>MYGVLGLDHRGAIKCAVINNVRHVSYRMNGKTTDDNVLTQCTGKREIVTVKKLRDEMRFVLDRREKGKSIRKDKMALFPGRKGNIGVSRVKLFKFDVDVNLEPAPPLDDTHAFLQHGAVVACGAHISMECITLVLSRAVATRSRLENLILLLPVSQYLVSRTGGPVTHNCRRRGTSMSLLSIKQGVDIIEVGVPLHNTGYRLLVCVLSSFEERLRHSRTSIQPDENPELFLFVLDQFSPLKSSLIVKPATKRP</sequence>
<evidence type="ECO:0000313" key="2">
    <source>
        <dbReference type="Proteomes" id="UP000812287"/>
    </source>
</evidence>
<protein>
    <submittedName>
        <fullName evidence="1">Uncharacterized protein</fullName>
    </submittedName>
</protein>
<accession>A0A9P7VFD0</accession>
<comment type="caution">
    <text evidence="1">The sequence shown here is derived from an EMBL/GenBank/DDBJ whole genome shotgun (WGS) entry which is preliminary data.</text>
</comment>
<keyword evidence="2" id="KW-1185">Reference proteome</keyword>
<name>A0A9P7VFD0_9AGAR</name>
<dbReference type="EMBL" id="MU250580">
    <property type="protein sequence ID" value="KAG7439918.1"/>
    <property type="molecule type" value="Genomic_DNA"/>
</dbReference>
<proteinExistence type="predicted"/>
<gene>
    <name evidence="1" type="ORF">BT62DRAFT_1013251</name>
</gene>
<dbReference type="GeneID" id="66100316"/>
<evidence type="ECO:0000313" key="1">
    <source>
        <dbReference type="EMBL" id="KAG7439918.1"/>
    </source>
</evidence>
<dbReference type="Proteomes" id="UP000812287">
    <property type="component" value="Unassembled WGS sequence"/>
</dbReference>